<dbReference type="Proteomes" id="UP000069773">
    <property type="component" value="Unassembled WGS sequence"/>
</dbReference>
<comment type="caution">
    <text evidence="2">The sequence shown here is derived from an EMBL/GenBank/DDBJ whole genome shotgun (WGS) entry which is preliminary data.</text>
</comment>
<sequence>MRAGDRAPRARFGPTLRGDGDTARLVGREFPRHPAMVPDTTDIPVRQRSVTTQSAVKPSPAERVFGENRQRRR</sequence>
<gene>
    <name evidence="2" type="ORF">RMCN_3020</name>
</gene>
<protein>
    <submittedName>
        <fullName evidence="2">Uncharacterized protein</fullName>
    </submittedName>
</protein>
<evidence type="ECO:0000256" key="1">
    <source>
        <dbReference type="SAM" id="MobiDB-lite"/>
    </source>
</evidence>
<feature type="region of interest" description="Disordered" evidence="1">
    <location>
        <begin position="1"/>
        <end position="73"/>
    </location>
</feature>
<feature type="compositionally biased region" description="Basic and acidic residues" evidence="1">
    <location>
        <begin position="18"/>
        <end position="32"/>
    </location>
</feature>
<keyword evidence="3" id="KW-1185">Reference proteome</keyword>
<reference evidence="2 3" key="1">
    <citation type="journal article" date="2016" name="Genome Announc.">
        <title>Draft Genome Sequences of Five Rapidly Growing Mycobacterium Species, M. thermoresistibile, M. fortuitum subsp. acetamidolyticum, M. canariasense, M. brisbanense, and M. novocastrense.</title>
        <authorList>
            <person name="Katahira K."/>
            <person name="Ogura Y."/>
            <person name="Gotoh Y."/>
            <person name="Hayashi T."/>
        </authorList>
    </citation>
    <scope>NUCLEOTIDE SEQUENCE [LARGE SCALE GENOMIC DNA]</scope>
    <source>
        <strain evidence="2 3">JCM18114</strain>
    </source>
</reference>
<feature type="compositionally biased region" description="Basic and acidic residues" evidence="1">
    <location>
        <begin position="64"/>
        <end position="73"/>
    </location>
</feature>
<accession>A0ABQ0KJW3</accession>
<dbReference type="EMBL" id="BCTA01000036">
    <property type="protein sequence ID" value="GAT09887.1"/>
    <property type="molecule type" value="Genomic_DNA"/>
</dbReference>
<evidence type="ECO:0000313" key="2">
    <source>
        <dbReference type="EMBL" id="GAT09887.1"/>
    </source>
</evidence>
<name>A0ABQ0KJW3_MYCNV</name>
<evidence type="ECO:0000313" key="3">
    <source>
        <dbReference type="Proteomes" id="UP000069773"/>
    </source>
</evidence>
<proteinExistence type="predicted"/>
<organism evidence="2 3">
    <name type="scientific">Mycolicibacterium novocastrense</name>
    <name type="common">Mycobacterium novocastrense</name>
    <dbReference type="NCBI Taxonomy" id="59813"/>
    <lineage>
        <taxon>Bacteria</taxon>
        <taxon>Bacillati</taxon>
        <taxon>Actinomycetota</taxon>
        <taxon>Actinomycetes</taxon>
        <taxon>Mycobacteriales</taxon>
        <taxon>Mycobacteriaceae</taxon>
        <taxon>Mycolicibacterium</taxon>
    </lineage>
</organism>